<evidence type="ECO:0008006" key="4">
    <source>
        <dbReference type="Google" id="ProtNLM"/>
    </source>
</evidence>
<dbReference type="InterPro" id="IPR050951">
    <property type="entry name" value="Retrovirus_Pol_polyprotein"/>
</dbReference>
<keyword evidence="3" id="KW-1185">Reference proteome</keyword>
<proteinExistence type="predicted"/>
<evidence type="ECO:0000313" key="2">
    <source>
        <dbReference type="EMBL" id="KMQ86100.1"/>
    </source>
</evidence>
<name>A0A0J7N0C8_LASNI</name>
<accession>A0A0J7N0C8</accession>
<evidence type="ECO:0000313" key="3">
    <source>
        <dbReference type="Proteomes" id="UP000036403"/>
    </source>
</evidence>
<dbReference type="STRING" id="67767.A0A0J7N0C8"/>
<gene>
    <name evidence="2" type="ORF">RF55_15019</name>
</gene>
<feature type="region of interest" description="Disordered" evidence="1">
    <location>
        <begin position="255"/>
        <end position="310"/>
    </location>
</feature>
<sequence>MLPEHSPRLNKTILKLKKKQRQYASHVKNSMNVYGKKLVIESDHKPLKTIFRKSLTNAPARLQRILWEVLQYAPHVVYKRGTQIPIADTLSRDCLHPTGNGNINHPDDNDESEYKVIQELTSRLPVHKKVYFGLTNQETSKSTFNDAQRVNVSKDPKRKSHYYRSPFKQLEIGEKIRMQTGPREWKSATVVGKTSYPRSVIIENELGKRYRRNNIHLERSKALIPEPIQTELIIESPLEAIDKDMSKLIMEKPQEMDISSDESPGEPMINNQLLSEERIKENPKTSESKKNEQRVVTRSGRLVKKPARYQ</sequence>
<comment type="caution">
    <text evidence="2">The sequence shown here is derived from an EMBL/GenBank/DDBJ whole genome shotgun (WGS) entry which is preliminary data.</text>
</comment>
<dbReference type="OrthoDB" id="8057760at2759"/>
<reference evidence="2 3" key="1">
    <citation type="submission" date="2015-04" db="EMBL/GenBank/DDBJ databases">
        <title>Lasius niger genome sequencing.</title>
        <authorList>
            <person name="Konorov E.A."/>
            <person name="Nikitin M.A."/>
            <person name="Kirill M.V."/>
            <person name="Chang P."/>
        </authorList>
    </citation>
    <scope>NUCLEOTIDE SEQUENCE [LARGE SCALE GENOMIC DNA]</scope>
    <source>
        <tissue evidence="2">Whole</tissue>
    </source>
</reference>
<evidence type="ECO:0000256" key="1">
    <source>
        <dbReference type="SAM" id="MobiDB-lite"/>
    </source>
</evidence>
<dbReference type="PANTHER" id="PTHR37984:SF8">
    <property type="entry name" value="CCHC-TYPE DOMAIN-CONTAINING PROTEIN"/>
    <property type="match status" value="1"/>
</dbReference>
<dbReference type="PANTHER" id="PTHR37984">
    <property type="entry name" value="PROTEIN CBG26694"/>
    <property type="match status" value="1"/>
</dbReference>
<organism evidence="2 3">
    <name type="scientific">Lasius niger</name>
    <name type="common">Black garden ant</name>
    <dbReference type="NCBI Taxonomy" id="67767"/>
    <lineage>
        <taxon>Eukaryota</taxon>
        <taxon>Metazoa</taxon>
        <taxon>Ecdysozoa</taxon>
        <taxon>Arthropoda</taxon>
        <taxon>Hexapoda</taxon>
        <taxon>Insecta</taxon>
        <taxon>Pterygota</taxon>
        <taxon>Neoptera</taxon>
        <taxon>Endopterygota</taxon>
        <taxon>Hymenoptera</taxon>
        <taxon>Apocrita</taxon>
        <taxon>Aculeata</taxon>
        <taxon>Formicoidea</taxon>
        <taxon>Formicidae</taxon>
        <taxon>Formicinae</taxon>
        <taxon>Lasius</taxon>
        <taxon>Lasius</taxon>
    </lineage>
</organism>
<dbReference type="Proteomes" id="UP000036403">
    <property type="component" value="Unassembled WGS sequence"/>
</dbReference>
<dbReference type="PaxDb" id="67767-A0A0J7N0C8"/>
<feature type="compositionally biased region" description="Basic residues" evidence="1">
    <location>
        <begin position="301"/>
        <end position="310"/>
    </location>
</feature>
<feature type="compositionally biased region" description="Basic and acidic residues" evidence="1">
    <location>
        <begin position="275"/>
        <end position="295"/>
    </location>
</feature>
<protein>
    <recommendedName>
        <fullName evidence="4">Reverse transcriptase RNase H-like domain-containing protein</fullName>
    </recommendedName>
</protein>
<dbReference type="AlphaFoldDB" id="A0A0J7N0C8"/>
<dbReference type="EMBL" id="LBMM01012620">
    <property type="protein sequence ID" value="KMQ86100.1"/>
    <property type="molecule type" value="Genomic_DNA"/>
</dbReference>